<dbReference type="PANTHER" id="PTHR43335">
    <property type="entry name" value="ABC TRANSPORTER, ATP-BINDING PROTEIN"/>
    <property type="match status" value="1"/>
</dbReference>
<proteinExistence type="inferred from homology"/>
<dbReference type="EMBL" id="MVHS01000011">
    <property type="protein sequence ID" value="ORA71790.1"/>
    <property type="molecule type" value="Genomic_DNA"/>
</dbReference>
<evidence type="ECO:0000256" key="4">
    <source>
        <dbReference type="ARBA" id="ARBA00022840"/>
    </source>
</evidence>
<comment type="similarity">
    <text evidence="1">Belongs to the ABC transporter superfamily.</text>
</comment>
<dbReference type="InterPro" id="IPR027417">
    <property type="entry name" value="P-loop_NTPase"/>
</dbReference>
<evidence type="ECO:0000256" key="2">
    <source>
        <dbReference type="ARBA" id="ARBA00022448"/>
    </source>
</evidence>
<dbReference type="AlphaFoldDB" id="A0A1X0DIY2"/>
<dbReference type="SMART" id="SM00382">
    <property type="entry name" value="AAA"/>
    <property type="match status" value="1"/>
</dbReference>
<evidence type="ECO:0000313" key="6">
    <source>
        <dbReference type="Proteomes" id="UP000192801"/>
    </source>
</evidence>
<sequence>MIELRDLTKRYGATAAVDDLTATVEPGVVTGFLGPNGAGKSTTMRLVLGLDRPTAGTATIDGRRYRDLDHPLRTVGALLDPRQFQPHRTVAAHLRWIAASNAIPRARVDEVLGEVGLDTVAGRRAGTLSLGMCQRLGIAAALLGDPAVLLFDEPVNGLDPEGIRWVRTLMRDLAADGRTVLVSSHLLSEMADTADRLLVIGRGRLLAATTVADFRARGTGGGVRVRSPQLAQLRTALTDGGHTVVDDGPDALLVTGTDTDRVGQLAADRGVVLHELTDRTASLEDAYLELTDPVTDYRAGQP</sequence>
<organism evidence="5 6">
    <name type="scientific">Mycolicibacterium insubricum</name>
    <dbReference type="NCBI Taxonomy" id="444597"/>
    <lineage>
        <taxon>Bacteria</taxon>
        <taxon>Bacillati</taxon>
        <taxon>Actinomycetota</taxon>
        <taxon>Actinomycetes</taxon>
        <taxon>Mycobacteriales</taxon>
        <taxon>Mycobacteriaceae</taxon>
        <taxon>Mycolicibacterium</taxon>
    </lineage>
</organism>
<reference evidence="5 6" key="1">
    <citation type="submission" date="2016-12" db="EMBL/GenBank/DDBJ databases">
        <title>The new phylogeny of genus Mycobacterium.</title>
        <authorList>
            <person name="Tortoli E."/>
            <person name="Trovato A."/>
            <person name="Cirillo D.M."/>
        </authorList>
    </citation>
    <scope>NUCLEOTIDE SEQUENCE [LARGE SCALE GENOMIC DNA]</scope>
    <source>
        <strain evidence="5 6">DSM 45130</strain>
    </source>
</reference>
<keyword evidence="2" id="KW-0813">Transport</keyword>
<evidence type="ECO:0000256" key="1">
    <source>
        <dbReference type="ARBA" id="ARBA00005417"/>
    </source>
</evidence>
<dbReference type="InterPro" id="IPR017871">
    <property type="entry name" value="ABC_transporter-like_CS"/>
</dbReference>
<dbReference type="STRING" id="444597.BST26_06980"/>
<dbReference type="PROSITE" id="PS50893">
    <property type="entry name" value="ABC_TRANSPORTER_2"/>
    <property type="match status" value="1"/>
</dbReference>
<dbReference type="GO" id="GO:0016887">
    <property type="term" value="F:ATP hydrolysis activity"/>
    <property type="evidence" value="ECO:0007669"/>
    <property type="project" value="InterPro"/>
</dbReference>
<keyword evidence="4 5" id="KW-0067">ATP-binding</keyword>
<keyword evidence="6" id="KW-1185">Reference proteome</keyword>
<gene>
    <name evidence="5" type="ORF">BST26_06980</name>
</gene>
<dbReference type="RefSeq" id="WP_083030045.1">
    <property type="nucleotide sequence ID" value="NZ_AP022618.1"/>
</dbReference>
<dbReference type="Proteomes" id="UP000192801">
    <property type="component" value="Unassembled WGS sequence"/>
</dbReference>
<protein>
    <submittedName>
        <fullName evidence="5">Export ABC transporter ATP-binding protein</fullName>
    </submittedName>
</protein>
<comment type="caution">
    <text evidence="5">The sequence shown here is derived from an EMBL/GenBank/DDBJ whole genome shotgun (WGS) entry which is preliminary data.</text>
</comment>
<dbReference type="Gene3D" id="3.40.50.300">
    <property type="entry name" value="P-loop containing nucleotide triphosphate hydrolases"/>
    <property type="match status" value="1"/>
</dbReference>
<keyword evidence="3" id="KW-0547">Nucleotide-binding</keyword>
<dbReference type="SUPFAM" id="SSF52540">
    <property type="entry name" value="P-loop containing nucleoside triphosphate hydrolases"/>
    <property type="match status" value="1"/>
</dbReference>
<dbReference type="InterPro" id="IPR003439">
    <property type="entry name" value="ABC_transporter-like_ATP-bd"/>
</dbReference>
<evidence type="ECO:0000313" key="5">
    <source>
        <dbReference type="EMBL" id="ORA71790.1"/>
    </source>
</evidence>
<evidence type="ECO:0000256" key="3">
    <source>
        <dbReference type="ARBA" id="ARBA00022741"/>
    </source>
</evidence>
<accession>A0A1X0DIY2</accession>
<dbReference type="Pfam" id="PF00005">
    <property type="entry name" value="ABC_tran"/>
    <property type="match status" value="1"/>
</dbReference>
<name>A0A1X0DIY2_9MYCO</name>
<dbReference type="OrthoDB" id="9804819at2"/>
<dbReference type="PROSITE" id="PS00211">
    <property type="entry name" value="ABC_TRANSPORTER_1"/>
    <property type="match status" value="1"/>
</dbReference>
<dbReference type="PANTHER" id="PTHR43335:SF4">
    <property type="entry name" value="ABC TRANSPORTER, ATP-BINDING PROTEIN"/>
    <property type="match status" value="1"/>
</dbReference>
<dbReference type="InterPro" id="IPR003593">
    <property type="entry name" value="AAA+_ATPase"/>
</dbReference>
<dbReference type="GO" id="GO:0005524">
    <property type="term" value="F:ATP binding"/>
    <property type="evidence" value="ECO:0007669"/>
    <property type="project" value="UniProtKB-KW"/>
</dbReference>